<evidence type="ECO:0000313" key="18">
    <source>
        <dbReference type="EMBL" id="KAA8594240.1"/>
    </source>
</evidence>
<dbReference type="InterPro" id="IPR051519">
    <property type="entry name" value="PDE6D_unc-119_myristoyl-bd"/>
</dbReference>
<feature type="transmembrane region" description="Helical" evidence="16">
    <location>
        <begin position="669"/>
        <end position="693"/>
    </location>
</feature>
<keyword evidence="7" id="KW-0963">Cytoplasm</keyword>
<dbReference type="PANTHER" id="PTHR12951:SF5">
    <property type="entry name" value="PROTEIN UNC-119 HOMOLOG A"/>
    <property type="match status" value="1"/>
</dbReference>
<dbReference type="InterPro" id="IPR008015">
    <property type="entry name" value="PDED_dom"/>
</dbReference>
<evidence type="ECO:0000256" key="8">
    <source>
        <dbReference type="ARBA" id="ARBA00022553"/>
    </source>
</evidence>
<evidence type="ECO:0000313" key="19">
    <source>
        <dbReference type="Proteomes" id="UP000327493"/>
    </source>
</evidence>
<dbReference type="InterPro" id="IPR036259">
    <property type="entry name" value="MFS_trans_sf"/>
</dbReference>
<keyword evidence="16" id="KW-0472">Membrane</keyword>
<evidence type="ECO:0000256" key="10">
    <source>
        <dbReference type="ARBA" id="ARBA00022606"/>
    </source>
</evidence>
<dbReference type="GO" id="GO:0007399">
    <property type="term" value="P:nervous system development"/>
    <property type="evidence" value="ECO:0007669"/>
    <property type="project" value="TreeGrafter"/>
</dbReference>
<comment type="subcellular location">
    <subcellularLocation>
        <location evidence="2">Cytoplasm</location>
        <location evidence="2">Cytoskeleton</location>
        <location evidence="2">Microtubule organizing center</location>
        <location evidence="2">Centrosome</location>
    </subcellularLocation>
    <subcellularLocation>
        <location evidence="3">Cytoplasm</location>
        <location evidence="3">Cytoskeleton</location>
        <location evidence="3">Spindle pole</location>
    </subcellularLocation>
    <subcellularLocation>
        <location evidence="1">Membrane</location>
        <topology evidence="1">Multi-pass membrane protein</topology>
    </subcellularLocation>
</comment>
<dbReference type="Gene3D" id="2.70.50.40">
    <property type="entry name" value="GMP phosphodiesterase, delta subunit"/>
    <property type="match status" value="1"/>
</dbReference>
<keyword evidence="8" id="KW-0597">Phosphoprotein</keyword>
<feature type="transmembrane region" description="Helical" evidence="16">
    <location>
        <begin position="481"/>
        <end position="500"/>
    </location>
</feature>
<keyword evidence="19" id="KW-1185">Reference proteome</keyword>
<dbReference type="SUPFAM" id="SSF103473">
    <property type="entry name" value="MFS general substrate transporter"/>
    <property type="match status" value="1"/>
</dbReference>
<feature type="transmembrane region" description="Helical" evidence="16">
    <location>
        <begin position="545"/>
        <end position="565"/>
    </location>
</feature>
<dbReference type="EMBL" id="VOFY01000003">
    <property type="protein sequence ID" value="KAA8594240.1"/>
    <property type="molecule type" value="Genomic_DNA"/>
</dbReference>
<feature type="domain" description="GMP phosphodiesterase delta subunit" evidence="17">
    <location>
        <begin position="72"/>
        <end position="225"/>
    </location>
</feature>
<dbReference type="SUPFAM" id="SSF81296">
    <property type="entry name" value="E set domains"/>
    <property type="match status" value="1"/>
</dbReference>
<dbReference type="Pfam" id="PF07690">
    <property type="entry name" value="MFS_1"/>
    <property type="match status" value="1"/>
</dbReference>
<keyword evidence="14" id="KW-0844">Vision</keyword>
<feature type="transmembrane region" description="Helical" evidence="16">
    <location>
        <begin position="760"/>
        <end position="785"/>
    </location>
</feature>
<evidence type="ECO:0000256" key="16">
    <source>
        <dbReference type="SAM" id="Phobius"/>
    </source>
</evidence>
<evidence type="ECO:0000256" key="15">
    <source>
        <dbReference type="ARBA" id="ARBA00045349"/>
    </source>
</evidence>
<dbReference type="FunFam" id="2.70.50.40:FF:000003">
    <property type="entry name" value="UNC119 homologue, putative"/>
    <property type="match status" value="1"/>
</dbReference>
<dbReference type="GO" id="GO:0005813">
    <property type="term" value="C:centrosome"/>
    <property type="evidence" value="ECO:0007669"/>
    <property type="project" value="UniProtKB-SubCell"/>
</dbReference>
<evidence type="ECO:0000256" key="11">
    <source>
        <dbReference type="ARBA" id="ARBA00022927"/>
    </source>
</evidence>
<evidence type="ECO:0000256" key="3">
    <source>
        <dbReference type="ARBA" id="ARBA00004647"/>
    </source>
</evidence>
<evidence type="ECO:0000256" key="1">
    <source>
        <dbReference type="ARBA" id="ARBA00004141"/>
    </source>
</evidence>
<organism evidence="18 19">
    <name type="scientific">Etheostoma spectabile</name>
    <name type="common">orangethroat darter</name>
    <dbReference type="NCBI Taxonomy" id="54343"/>
    <lineage>
        <taxon>Eukaryota</taxon>
        <taxon>Metazoa</taxon>
        <taxon>Chordata</taxon>
        <taxon>Craniata</taxon>
        <taxon>Vertebrata</taxon>
        <taxon>Euteleostomi</taxon>
        <taxon>Actinopterygii</taxon>
        <taxon>Neopterygii</taxon>
        <taxon>Teleostei</taxon>
        <taxon>Neoteleostei</taxon>
        <taxon>Acanthomorphata</taxon>
        <taxon>Eupercaria</taxon>
        <taxon>Perciformes</taxon>
        <taxon>Percoidei</taxon>
        <taxon>Percidae</taxon>
        <taxon>Etheostomatinae</taxon>
        <taxon>Etheostoma</taxon>
    </lineage>
</organism>
<keyword evidence="10" id="KW-0716">Sensory transduction</keyword>
<evidence type="ECO:0000256" key="9">
    <source>
        <dbReference type="ARBA" id="ARBA00022583"/>
    </source>
</evidence>
<dbReference type="PANTHER" id="PTHR12951">
    <property type="entry name" value="RETINAL PROTEIN 4"/>
    <property type="match status" value="1"/>
</dbReference>
<dbReference type="Gene3D" id="1.20.1250.20">
    <property type="entry name" value="MFS general substrate transporter like domains"/>
    <property type="match status" value="1"/>
</dbReference>
<evidence type="ECO:0000256" key="13">
    <source>
        <dbReference type="ARBA" id="ARBA00023212"/>
    </source>
</evidence>
<dbReference type="InterPro" id="IPR037036">
    <property type="entry name" value="PDED_dom_sf"/>
</dbReference>
<dbReference type="GO" id="GO:2001287">
    <property type="term" value="P:negative regulation of caveolin-mediated endocytosis"/>
    <property type="evidence" value="ECO:0007669"/>
    <property type="project" value="TreeGrafter"/>
</dbReference>
<keyword evidence="13" id="KW-0206">Cytoskeleton</keyword>
<name>A0A5J5DLX5_9PERO</name>
<evidence type="ECO:0000256" key="5">
    <source>
        <dbReference type="ARBA" id="ARBA00020727"/>
    </source>
</evidence>
<dbReference type="InterPro" id="IPR014756">
    <property type="entry name" value="Ig_E-set"/>
</dbReference>
<feature type="transmembrane region" description="Helical" evidence="16">
    <location>
        <begin position="512"/>
        <end position="533"/>
    </location>
</feature>
<comment type="caution">
    <text evidence="18">The sequence shown here is derived from an EMBL/GenBank/DDBJ whole genome shotgun (WGS) entry which is preliminary data.</text>
</comment>
<keyword evidence="6" id="KW-0813">Transport</keyword>
<evidence type="ECO:0000256" key="2">
    <source>
        <dbReference type="ARBA" id="ARBA00004300"/>
    </source>
</evidence>
<dbReference type="AlphaFoldDB" id="A0A5J5DLX5"/>
<dbReference type="GO" id="GO:0006897">
    <property type="term" value="P:endocytosis"/>
    <property type="evidence" value="ECO:0007669"/>
    <property type="project" value="UniProtKB-KW"/>
</dbReference>
<dbReference type="InterPro" id="IPR011701">
    <property type="entry name" value="MFS"/>
</dbReference>
<dbReference type="GO" id="GO:0022857">
    <property type="term" value="F:transmembrane transporter activity"/>
    <property type="evidence" value="ECO:0007669"/>
    <property type="project" value="InterPro"/>
</dbReference>
<dbReference type="GO" id="GO:0051233">
    <property type="term" value="C:spindle midzone"/>
    <property type="evidence" value="ECO:0007669"/>
    <property type="project" value="TreeGrafter"/>
</dbReference>
<accession>A0A5J5DLX5</accession>
<dbReference type="GO" id="GO:0016020">
    <property type="term" value="C:membrane"/>
    <property type="evidence" value="ECO:0007669"/>
    <property type="project" value="UniProtKB-SubCell"/>
</dbReference>
<sequence>MKVQQGCNSSDMGIPVTTEEELRRNSVITPDDVLGLQKITKSKFRVLNHIGSDQHAEKTLFVPIRDYLCSPEENVHMIDFTRFKIRDMETGTVLFEITKPPTPAGGKKHCDPNAGRFVRYQFTPAFLQLRQVGATVEFTVGDTPINNFRMIERHYFRDQLLKSFDFEFGFCMPSSKNTCEHIYEFPALSEDIMREMILHPYETQSDSFYFVDNQLVMHNKADYSYRRHCKQVASYQSWGSASFQWLMGRQLQAAVHTDDGASLLDLCKRVSELHTSCRQLKEDEHCWRQPAAVTAPSLNCRRYGWKRSESIGPCPGADPEPMVPSALCLLFKTAVLKLKEKAMVLGRVAEGSRKASEAEILQGYFDMDELDTAAILPGEVFNATSTDDETTDSCVHKEEADVPTTRCGRPPFTCSLPVSVEPVLFLSMFSLALQSPLSTQYLWDRISEDLGYNGSKSSECNNGSVPTDPLQTEVETLTAHWNLYISLGGFSIGLLVVPLMGSWSDLAGRRPVLIIPNLGLALQAVVYLVVMYLKLPVVYFLVGRLLSGLSGDFNAILAGCFAYVADTSDRRSRTFRVAVLEACLGLAGMLASIIGGQWRRAQGYINPFWLVLATSLASALYAYLFVRESVLPDPSAKLLTSRHYKAVWHLFSTGGSNSEADRGFHRCKLWLYTLCFFLVVTVHFGSMELYVLYELSSPLCWGPALIGYGSAAQNLAYLSSLLGLKIMQRCLEDSWVALVGLASNIIGLVVFSVADTIQLMFTGALFASVACVQSLCFLVGSGIFNSLYPATLHFMKGFPFLFAAIILFIPTGIIGTLQCLDQRRDHRDSSAS</sequence>
<protein>
    <recommendedName>
        <fullName evidence="5">Protein unc-119 homolog A</fullName>
    </recommendedName>
</protein>
<evidence type="ECO:0000256" key="12">
    <source>
        <dbReference type="ARBA" id="ARBA00023121"/>
    </source>
</evidence>
<feature type="transmembrane region" description="Helical" evidence="16">
    <location>
        <begin position="577"/>
        <end position="598"/>
    </location>
</feature>
<keyword evidence="11" id="KW-0653">Protein transport</keyword>
<dbReference type="GO" id="GO:0000922">
    <property type="term" value="C:spindle pole"/>
    <property type="evidence" value="ECO:0007669"/>
    <property type="project" value="UniProtKB-SubCell"/>
</dbReference>
<dbReference type="GO" id="GO:0008289">
    <property type="term" value="F:lipid binding"/>
    <property type="evidence" value="ECO:0007669"/>
    <property type="project" value="UniProtKB-KW"/>
</dbReference>
<keyword evidence="16" id="KW-0812">Transmembrane</keyword>
<feature type="transmembrane region" description="Helical" evidence="16">
    <location>
        <begin position="736"/>
        <end position="754"/>
    </location>
</feature>
<reference evidence="18 19" key="1">
    <citation type="submission" date="2019-08" db="EMBL/GenBank/DDBJ databases">
        <title>A chromosome-level genome assembly, high-density linkage maps, and genome scans reveal the genomic architecture of hybrid incompatibilities underlying speciation via character displacement in darters (Percidae: Etheostominae).</title>
        <authorList>
            <person name="Moran R.L."/>
            <person name="Catchen J.M."/>
            <person name="Fuller R.C."/>
        </authorList>
    </citation>
    <scope>NUCLEOTIDE SEQUENCE [LARGE SCALE GENOMIC DNA]</scope>
    <source>
        <strain evidence="18">EspeVRDwgs_2016</strain>
        <tissue evidence="18">Muscle</tissue>
    </source>
</reference>
<dbReference type="GO" id="GO:0007601">
    <property type="term" value="P:visual perception"/>
    <property type="evidence" value="ECO:0007669"/>
    <property type="project" value="UniProtKB-KW"/>
</dbReference>
<dbReference type="GO" id="GO:0000281">
    <property type="term" value="P:mitotic cytokinesis"/>
    <property type="evidence" value="ECO:0007669"/>
    <property type="project" value="TreeGrafter"/>
</dbReference>
<keyword evidence="16" id="KW-1133">Transmembrane helix</keyword>
<evidence type="ECO:0000256" key="7">
    <source>
        <dbReference type="ARBA" id="ARBA00022490"/>
    </source>
</evidence>
<evidence type="ECO:0000256" key="4">
    <source>
        <dbReference type="ARBA" id="ARBA00008102"/>
    </source>
</evidence>
<evidence type="ECO:0000259" key="17">
    <source>
        <dbReference type="Pfam" id="PF05351"/>
    </source>
</evidence>
<dbReference type="GO" id="GO:0042953">
    <property type="term" value="P:lipoprotein transport"/>
    <property type="evidence" value="ECO:0007669"/>
    <property type="project" value="TreeGrafter"/>
</dbReference>
<comment type="function">
    <text evidence="15">Involved in synaptic functions in photoreceptor cells, the signal transduction in immune cells as a Src family kinase activator, endosome recycling, the uptake of bacteria and endocytosis, protein trafficking in sensory neurons and as lipid-binding chaperone with specificity for a diverse subset of myristoylated proteins. Specifically binds the myristoyl moiety of a subset of N-terminally myristoylated proteins and is required for their localization. Binds myristoylated GNAT1 and is required for G-protein localization and trafficking in sensory neurons. Probably plays a role in trafficking proteins in photoreceptor cells. Plays important roles in mediating Src family kinase signals for the completion of cytokinesis via RAB11A.</text>
</comment>
<keyword evidence="12" id="KW-0446">Lipid-binding</keyword>
<gene>
    <name evidence="18" type="ORF">FQN60_005074</name>
</gene>
<evidence type="ECO:0000256" key="6">
    <source>
        <dbReference type="ARBA" id="ARBA00022448"/>
    </source>
</evidence>
<dbReference type="Proteomes" id="UP000327493">
    <property type="component" value="Chromosome 3"/>
</dbReference>
<dbReference type="Pfam" id="PF05351">
    <property type="entry name" value="GMP_PDE_delta"/>
    <property type="match status" value="1"/>
</dbReference>
<dbReference type="GO" id="GO:0045171">
    <property type="term" value="C:intercellular bridge"/>
    <property type="evidence" value="ECO:0007669"/>
    <property type="project" value="TreeGrafter"/>
</dbReference>
<feature type="transmembrane region" description="Helical" evidence="16">
    <location>
        <begin position="604"/>
        <end position="626"/>
    </location>
</feature>
<feature type="transmembrane region" description="Helical" evidence="16">
    <location>
        <begin position="797"/>
        <end position="817"/>
    </location>
</feature>
<dbReference type="GO" id="GO:1900186">
    <property type="term" value="P:negative regulation of clathrin-dependent endocytosis"/>
    <property type="evidence" value="ECO:0007669"/>
    <property type="project" value="TreeGrafter"/>
</dbReference>
<comment type="similarity">
    <text evidence="4">Belongs to the PDE6D/unc-119 family.</text>
</comment>
<keyword evidence="9" id="KW-0254">Endocytosis</keyword>
<evidence type="ECO:0000256" key="14">
    <source>
        <dbReference type="ARBA" id="ARBA00023305"/>
    </source>
</evidence>
<proteinExistence type="inferred from homology"/>